<proteinExistence type="predicted"/>
<dbReference type="OrthoDB" id="4774459at2"/>
<dbReference type="InterPro" id="IPR029432">
    <property type="entry name" value="Gp28/Gp37-like_dom"/>
</dbReference>
<dbReference type="Proteomes" id="UP000042997">
    <property type="component" value="Unassembled WGS sequence"/>
</dbReference>
<gene>
    <name evidence="2" type="ORF">RHRU231_930178</name>
</gene>
<evidence type="ECO:0000313" key="2">
    <source>
        <dbReference type="EMBL" id="CDZ92299.1"/>
    </source>
</evidence>
<dbReference type="EMBL" id="CCSD01000109">
    <property type="protein sequence ID" value="CDZ92299.1"/>
    <property type="molecule type" value="Genomic_DNA"/>
</dbReference>
<protein>
    <recommendedName>
        <fullName evidence="1">Gp28/Gp37-like domain-containing protein</fullName>
    </recommendedName>
</protein>
<feature type="domain" description="Gp28/Gp37-like" evidence="1">
    <location>
        <begin position="10"/>
        <end position="362"/>
    </location>
</feature>
<accession>A0A098BU95</accession>
<evidence type="ECO:0000313" key="3">
    <source>
        <dbReference type="Proteomes" id="UP000042997"/>
    </source>
</evidence>
<dbReference type="AlphaFoldDB" id="A0A098BU95"/>
<organism evidence="2 3">
    <name type="scientific">Rhodococcus ruber</name>
    <dbReference type="NCBI Taxonomy" id="1830"/>
    <lineage>
        <taxon>Bacteria</taxon>
        <taxon>Bacillati</taxon>
        <taxon>Actinomycetota</taxon>
        <taxon>Actinomycetes</taxon>
        <taxon>Mycobacteriales</taxon>
        <taxon>Nocardiaceae</taxon>
        <taxon>Rhodococcus</taxon>
    </lineage>
</organism>
<evidence type="ECO:0000259" key="1">
    <source>
        <dbReference type="Pfam" id="PF14594"/>
    </source>
</evidence>
<name>A0A098BU95_9NOCA</name>
<dbReference type="RefSeq" id="WP_040275467.1">
    <property type="nucleotide sequence ID" value="NZ_JAJNCM010000010.1"/>
</dbReference>
<reference evidence="2 3" key="1">
    <citation type="journal article" date="2014" name="Genome Announc.">
        <title>Draft Genome Sequence of Propane- and Butane-Oxidizing Actinobacterium Rhodococcus ruber IEGM 231.</title>
        <authorList>
            <person name="Ivshina I.B."/>
            <person name="Kuyukina M.S."/>
            <person name="Krivoruchko A.V."/>
            <person name="Barbe V."/>
            <person name="Fischer C."/>
        </authorList>
    </citation>
    <scope>NUCLEOTIDE SEQUENCE [LARGE SCALE GENOMIC DNA]</scope>
</reference>
<sequence length="390" mass="42424">MAGRDARYLVYNRHRELLTSITEHESATVSWKWEDIGSGTIAIPGTPDPELLTAALKVHEEPLFISVYTPAPEPWTGRISGEYVDDGDGPVLELTIVNDRIWLDSMLAVANADVGPSLQDRESDVREGPLESVIKGYIADAAGRLQVPVMVVPSAVEDQSPIIKLSARMVTVKSLTDDVLRKYGYTITARTYRTGDPLPAAVHVAPEPGTVMIDVVAGRDTGRLLWQQEHLEQFSVSSTERKAYRAYIGGKGEGTARPFYEVIDTDARADSSNFGLPEIFVEANDENVDPLEAGRAELAAAAGGLSVNFTVVDGNPWWMGQDWANGDFAYARIAGQLFRAQITEVEMRDEAGSPVTYTPKCGVAAPGRPTAVVDAIARLAAEIRNQNARR</sequence>
<dbReference type="Pfam" id="PF14594">
    <property type="entry name" value="Sipho_Gp37"/>
    <property type="match status" value="1"/>
</dbReference>